<reference evidence="1" key="1">
    <citation type="submission" date="2019-08" db="EMBL/GenBank/DDBJ databases">
        <authorList>
            <person name="Kucharzyk K."/>
            <person name="Murdoch R.W."/>
            <person name="Higgins S."/>
            <person name="Loffler F."/>
        </authorList>
    </citation>
    <scope>NUCLEOTIDE SEQUENCE</scope>
</reference>
<protein>
    <submittedName>
        <fullName evidence="1">Uncharacterized protein</fullName>
    </submittedName>
</protein>
<evidence type="ECO:0000313" key="1">
    <source>
        <dbReference type="EMBL" id="MPM63810.1"/>
    </source>
</evidence>
<gene>
    <name evidence="1" type="ORF">SDC9_110694</name>
</gene>
<name>A0A645BED7_9ZZZZ</name>
<proteinExistence type="predicted"/>
<sequence>MSSGLLGFLGSAGGLLGGLLRSALSPGGRACGTGCLVDLHRAGLEQVLMPAERLGQHMRGVNALADRQRLLVVIPQLLAVVRMGTVLDDQLDTLPRGQAAQIRQPLLGDDDHDIVLGVVDVADHRHDRGDVAALGQRRADEDRVAGVAGEVARAADAVHHLGAHDVGRVDVAVDVGLDHAVGGDDELAADHLGVVRHVLRAQNDLAVVLLGMIVHVVGHGGRQ</sequence>
<organism evidence="1">
    <name type="scientific">bioreactor metagenome</name>
    <dbReference type="NCBI Taxonomy" id="1076179"/>
    <lineage>
        <taxon>unclassified sequences</taxon>
        <taxon>metagenomes</taxon>
        <taxon>ecological metagenomes</taxon>
    </lineage>
</organism>
<dbReference type="EMBL" id="VSSQ01019615">
    <property type="protein sequence ID" value="MPM63810.1"/>
    <property type="molecule type" value="Genomic_DNA"/>
</dbReference>
<comment type="caution">
    <text evidence="1">The sequence shown here is derived from an EMBL/GenBank/DDBJ whole genome shotgun (WGS) entry which is preliminary data.</text>
</comment>
<accession>A0A645BED7</accession>
<dbReference type="AlphaFoldDB" id="A0A645BED7"/>